<dbReference type="FunFam" id="3.90.1150.10:FF:000018">
    <property type="entry name" value="Histidine decarboxylase"/>
    <property type="match status" value="1"/>
</dbReference>
<comment type="caution">
    <text evidence="22">The sequence shown here is derived from an EMBL/GenBank/DDBJ whole genome shotgun (WGS) entry which is preliminary data.</text>
</comment>
<dbReference type="SUPFAM" id="SSF55486">
    <property type="entry name" value="Metalloproteases ('zincins'), catalytic domain"/>
    <property type="match status" value="1"/>
</dbReference>
<reference evidence="22" key="1">
    <citation type="submission" date="2022-12" db="EMBL/GenBank/DDBJ databases">
        <title>Genome assemblies of Blomia tropicalis.</title>
        <authorList>
            <person name="Cui Y."/>
        </authorList>
    </citation>
    <scope>NUCLEOTIDE SEQUENCE</scope>
    <source>
        <tissue evidence="22">Adult mites</tissue>
    </source>
</reference>
<protein>
    <recommendedName>
        <fullName evidence="17">Flavin-containing monooxygenase</fullName>
        <ecNumber evidence="17">1.-.-.-</ecNumber>
    </recommendedName>
</protein>
<keyword evidence="19" id="KW-1133">Transmembrane helix</keyword>
<evidence type="ECO:0000259" key="21">
    <source>
        <dbReference type="Pfam" id="PF05649"/>
    </source>
</evidence>
<keyword evidence="10 17" id="KW-0274">FAD</keyword>
<comment type="cofactor">
    <cofactor evidence="17">
        <name>FAD</name>
        <dbReference type="ChEBI" id="CHEBI:57692"/>
    </cofactor>
</comment>
<dbReference type="SUPFAM" id="SSF51905">
    <property type="entry name" value="FAD/NAD(P)-binding domain"/>
    <property type="match status" value="2"/>
</dbReference>
<evidence type="ECO:0000256" key="4">
    <source>
        <dbReference type="ARBA" id="ARBA00009533"/>
    </source>
</evidence>
<dbReference type="GO" id="GO:0046872">
    <property type="term" value="F:metal ion binding"/>
    <property type="evidence" value="ECO:0007669"/>
    <property type="project" value="UniProtKB-KW"/>
</dbReference>
<evidence type="ECO:0000256" key="9">
    <source>
        <dbReference type="ARBA" id="ARBA00022801"/>
    </source>
</evidence>
<feature type="region of interest" description="Disordered" evidence="18">
    <location>
        <begin position="1343"/>
        <end position="1362"/>
    </location>
</feature>
<dbReference type="InterPro" id="IPR036188">
    <property type="entry name" value="FAD/NAD-bd_sf"/>
</dbReference>
<dbReference type="InterPro" id="IPR018497">
    <property type="entry name" value="Peptidase_M13_C"/>
</dbReference>
<feature type="transmembrane region" description="Helical" evidence="19">
    <location>
        <begin position="49"/>
        <end position="73"/>
    </location>
</feature>
<dbReference type="InterPro" id="IPR010977">
    <property type="entry name" value="Aromatic_deC"/>
</dbReference>
<comment type="cofactor">
    <cofactor evidence="2">
        <name>Zn(2+)</name>
        <dbReference type="ChEBI" id="CHEBI:29105"/>
    </cofactor>
</comment>
<dbReference type="GO" id="GO:0004499">
    <property type="term" value="F:N,N-dimethylaniline monooxygenase activity"/>
    <property type="evidence" value="ECO:0007669"/>
    <property type="project" value="InterPro"/>
</dbReference>
<dbReference type="PROSITE" id="PS00392">
    <property type="entry name" value="DDC_GAD_HDC_YDC"/>
    <property type="match status" value="1"/>
</dbReference>
<evidence type="ECO:0000256" key="6">
    <source>
        <dbReference type="ARBA" id="ARBA00022670"/>
    </source>
</evidence>
<dbReference type="Proteomes" id="UP001142055">
    <property type="component" value="Chromosome 2"/>
</dbReference>
<keyword evidence="23" id="KW-1185">Reference proteome</keyword>
<dbReference type="InterPro" id="IPR000718">
    <property type="entry name" value="Peptidase_M13"/>
</dbReference>
<dbReference type="GO" id="GO:0050660">
    <property type="term" value="F:flavin adenine dinucleotide binding"/>
    <property type="evidence" value="ECO:0007669"/>
    <property type="project" value="InterPro"/>
</dbReference>
<evidence type="ECO:0000256" key="15">
    <source>
        <dbReference type="ARBA" id="ARBA00023239"/>
    </source>
</evidence>
<keyword evidence="11" id="KW-0862">Zinc</keyword>
<evidence type="ECO:0000256" key="14">
    <source>
        <dbReference type="ARBA" id="ARBA00023049"/>
    </source>
</evidence>
<feature type="domain" description="Peptidase M13 N-terminal" evidence="21">
    <location>
        <begin position="210"/>
        <end position="457"/>
    </location>
</feature>
<evidence type="ECO:0000256" key="8">
    <source>
        <dbReference type="ARBA" id="ARBA00022793"/>
    </source>
</evidence>
<evidence type="ECO:0000259" key="20">
    <source>
        <dbReference type="Pfam" id="PF01431"/>
    </source>
</evidence>
<dbReference type="PROSITE" id="PS51885">
    <property type="entry name" value="NEPRILYSIN"/>
    <property type="match status" value="1"/>
</dbReference>
<dbReference type="InterPro" id="IPR002129">
    <property type="entry name" value="PyrdxlP-dep_de-COase"/>
</dbReference>
<keyword evidence="9" id="KW-0378">Hydrolase</keyword>
<keyword evidence="6" id="KW-0645">Protease</keyword>
<evidence type="ECO:0000313" key="22">
    <source>
        <dbReference type="EMBL" id="KAJ6218720.1"/>
    </source>
</evidence>
<dbReference type="FunFam" id="3.40.640.10:FF:000025">
    <property type="entry name" value="Histidine decarboxylase"/>
    <property type="match status" value="1"/>
</dbReference>
<dbReference type="SUPFAM" id="SSF53383">
    <property type="entry name" value="PLP-dependent transferases"/>
    <property type="match status" value="1"/>
</dbReference>
<dbReference type="Gene3D" id="1.20.1340.10">
    <property type="entry name" value="dopa decarboxylase, N-terminal domain"/>
    <property type="match status" value="1"/>
</dbReference>
<dbReference type="Gene3D" id="3.50.50.60">
    <property type="entry name" value="FAD/NAD(P)-binding domain"/>
    <property type="match status" value="2"/>
</dbReference>
<dbReference type="PANTHER" id="PTHR11999">
    <property type="entry name" value="GROUP II PYRIDOXAL-5-PHOSPHATE DECARBOXYLASE"/>
    <property type="match status" value="1"/>
</dbReference>
<dbReference type="PANTHER" id="PTHR11999:SF70">
    <property type="entry name" value="MIP05841P"/>
    <property type="match status" value="1"/>
</dbReference>
<proteinExistence type="inferred from homology"/>
<dbReference type="InterPro" id="IPR015422">
    <property type="entry name" value="PyrdxlP-dep_Trfase_small"/>
</dbReference>
<dbReference type="InterPro" id="IPR015424">
    <property type="entry name" value="PyrdxlP-dep_Trfase"/>
</dbReference>
<evidence type="ECO:0000256" key="5">
    <source>
        <dbReference type="ARBA" id="ARBA00022630"/>
    </source>
</evidence>
<feature type="domain" description="Peptidase M13 C-terminal" evidence="20">
    <location>
        <begin position="516"/>
        <end position="688"/>
    </location>
</feature>
<dbReference type="Gene3D" id="3.40.640.10">
    <property type="entry name" value="Type I PLP-dependent aspartate aminotransferase-like (Major domain)"/>
    <property type="match status" value="1"/>
</dbReference>
<feature type="region of interest" description="Disordered" evidence="18">
    <location>
        <begin position="696"/>
        <end position="725"/>
    </location>
</feature>
<dbReference type="GO" id="GO:0004222">
    <property type="term" value="F:metalloendopeptidase activity"/>
    <property type="evidence" value="ECO:0007669"/>
    <property type="project" value="InterPro"/>
</dbReference>
<dbReference type="InterPro" id="IPR015421">
    <property type="entry name" value="PyrdxlP-dep_Trfase_major"/>
</dbReference>
<comment type="similarity">
    <text evidence="4">Belongs to the group II decarboxylase family.</text>
</comment>
<evidence type="ECO:0000256" key="2">
    <source>
        <dbReference type="ARBA" id="ARBA00001947"/>
    </source>
</evidence>
<evidence type="ECO:0000256" key="16">
    <source>
        <dbReference type="PIRSR" id="PIRSR602129-50"/>
    </source>
</evidence>
<keyword evidence="5 17" id="KW-0285">Flavoprotein</keyword>
<keyword evidence="19" id="KW-0472">Membrane</keyword>
<dbReference type="CDD" id="cd06450">
    <property type="entry name" value="DOPA_deC_like"/>
    <property type="match status" value="1"/>
</dbReference>
<dbReference type="EC" id="1.-.-.-" evidence="17"/>
<evidence type="ECO:0000256" key="13">
    <source>
        <dbReference type="ARBA" id="ARBA00023002"/>
    </source>
</evidence>
<gene>
    <name evidence="22" type="ORF">RDWZM_004532</name>
</gene>
<evidence type="ECO:0000256" key="7">
    <source>
        <dbReference type="ARBA" id="ARBA00022723"/>
    </source>
</evidence>
<keyword evidence="8" id="KW-0210">Decarboxylase</keyword>
<dbReference type="GO" id="GO:0030170">
    <property type="term" value="F:pyridoxal phosphate binding"/>
    <property type="evidence" value="ECO:0007669"/>
    <property type="project" value="InterPro"/>
</dbReference>
<dbReference type="PRINTS" id="PR00800">
    <property type="entry name" value="YHDCRBOXLASE"/>
</dbReference>
<evidence type="ECO:0000256" key="10">
    <source>
        <dbReference type="ARBA" id="ARBA00022827"/>
    </source>
</evidence>
<comment type="similarity">
    <text evidence="17">Belongs to the FMO family.</text>
</comment>
<dbReference type="GO" id="GO:0005737">
    <property type="term" value="C:cytoplasm"/>
    <property type="evidence" value="ECO:0007669"/>
    <property type="project" value="TreeGrafter"/>
</dbReference>
<name>A0A9Q0M7E0_BLOTA</name>
<dbReference type="Pfam" id="PF00743">
    <property type="entry name" value="FMO-like"/>
    <property type="match status" value="2"/>
</dbReference>
<evidence type="ECO:0000256" key="17">
    <source>
        <dbReference type="RuleBase" id="RU361177"/>
    </source>
</evidence>
<keyword evidence="14" id="KW-0482">Metalloprotease</keyword>
<dbReference type="InterPro" id="IPR008753">
    <property type="entry name" value="Peptidase_M13_N"/>
</dbReference>
<sequence length="3135" mass="363078">MSVSSTDTESGASSSMGKGSFSSADLRPKLKSSRHWCRPPYFAADSGHLWAWSLILLSLVLILVSILTGLLIIQAKNKFESSLCLSVDCITAASDMLISMDPKVDPCNDFYEYSCGGWIRSNSIQDDESRADTYSVMRNQMSEKLKLLLESPVAPDEGEAIRKVKYFYMSCVDVKTIENRMEMPLLNLLDTMFGGWSLIGRETSKWNTIDWIYPAGLGMSSVDFFVNKTGKNYLSYRNLMVRISNLLGATNQTLETDIDDVLDFESKLANISRLYEKNGGAAYQRMSMAKLSKLVHKINWPVYFKYAIPVSLNESESVGIFGFDYFLDVQDIVTATSERTIKNYLIWRFVMNRIKNLDSRFENAMEDFYRDQYGTKAVPARWKKCIDFVNGNLGIVVSALYVRKYFDLESKHNAEDMIKKIKDEFMLILDEVEWMDVETREDAKKKAKMMEEHIGFPEYILDPVKLDKDYEHLDFNNATYFENVVGYLKNSTAKSQAKLDSVDDRSKWTVMPSVVNAQYHRFRNLMSFPAAILQSPLFNKNYPPALNYGAIGSVIGHELTHGFDSNGRHHDQFGNQRLWWHPNTIDRFIKKSSCMISQYGNYTVTINGETLNNIADNGGIKQSYRAFKKVQSNNRRSCLNLPGLNMTQDQLFFLKFAQSWCQIMTDEGTIDSLKTWRHSLGRFRVDNVKCRSFLSRTSKRQSQQSSDDEQDDDGGEKQFTDDNRRQLLLPMSSADMNHTDTMKNSLAELTEQLNLNHRTLCPILYQPQQPNTTSSGNVSNTNPFLESSSNTIINNCNNGKINPMNTNEFRVRGKQMVDYICHYMETIQTRRVTPNVEPGYLKSYLPDSAPLKAESWDTIMEDFEKYIMPGVTHWQHPRFHAYFPAGNSYPSILADMVTDAIGCVGFSWAASPACTELEIIMLDWVGRMIGLPEKFLCLSDHTSKGGGVIQGSASDCVLVSLLAARYDTINELKKRENIADDGALLSKLVGYCSKEAHSCVEKAAMISLVKLRILDTDENFSLRGEPLRQAMEEDKRNGLVPFFVSATLGTTSCCSFDALYEIGKVCQSEDVWLHVDAAYAGSAFICPEFQYLMKGIEFASSFNMNPNKWMLVNFDCSLLWVKDRFKLTAALVVDPLYLQHSYSERAIDYRHWGIPLSRRFRSLKLWFAIRNYGTEGLQKYIREHVRLAKRFEKLIRQDVRFEVMNQVKLGLVCFRLQGSDVTNQKFLSSINASGKLHMVPASLNGKYVIRFCVCAQNATNSDIDHAYRVIAQFATDLYEIIEMERKKNREEQKENDENEAADEVFMLDRKRQMSLRYKRSFFVRMVSDPKLYNPKIVKALNTSTSSLDDNKRHGSDSANRTGEFRFKDGEYRKYLRGTSYSPSQSPEESSRRSHKTSYKLLLDGIVQPFKDEKMSLGFDVKSNSLSESNEGIHDERIIESNIKQVLIDRLAVQLNYIPYCDLWSLINNKDDYLEFCYNAPDDGFETEIFLFQHIHIPIVSNPETIVCNDTIRVLFQFAKLFLGDAINDCPQGNRNCDQSKSKSSLDANKFINSRLSVLDFLNFLKRFLHLALRNIKSDSLLFPLCSEVLNELKSLLVFVGRLSQFRSYFWTNREQQQLPFRHNNDHLSPLYNYYHVILEIWWSAIEISYIIQSNIPSYYDFKEMNLLKQENLSTSKIPLFSHAIKILLYDIILLASQHHFGSNDIFRLTSSDYQYQSTFICTCSWEAIIALRFLLTSSNQKSNKGLGSFYDFLFESLSLFSEEVEANKFETIVMETEDAMDVDCIPQDYTNNEDDDEDHFTEIYLHDFNQVNLPNMVINNQTQNQLFQINVLTNIIPLLVIDLDHQQKKLIIDTSNQVTIPLHFRQLLRNIIQGLESNSDWVLSTLLLMVKNCLQFFPKSNLDLLVPIAEYYLQNLNINYEVNRVKTSISIQDYSWMPQNSDHWIRLIPTRQTELDVFDSGNHFKLFVSILSTQLGKFSHEDKIQNLNYQKFIGKIVINLQPRLLKNLDTIGIFNLGTLLQTIVANISTQRWLTITDKFLFIFRQIEDDFCFQLWIQFHFSILKYDTSSYEIKSKIVKQIETYLPKFLNRLFQISNLKQYYVLLKLYFEELSLLLELMKSWSNDCKVLMLECLFLNLDLSEMFRNIRFTNKQLDIGNCDRKTYQSIIVESINGILNFIISSKTSQPTFFIQKLIEKLKEIFRLELIPYAQLNDMETLSKIAFSITQLNQQQDITTIIKYFLELPDHPVQFQIFYLHHLFEDLSIVTKMKDDTETTNQNETNITSDLAVTLLSTWCRLIPIGIICPQTEMIVSLSNNLMIYLFDIEDPQSFDLSVPVASSVEVKLLNCFRHFLLELRSKWESSTSYSQKYKHYQLMIRFFGPFINDCRSLFTSKSNNQSRQQLTTSYLLISFILHHSANQLYLIGKSDSLLAIIFENLISNLSGVSLDSIESSQFIIGKCFPLIFEGICQLQIDGDPYLERKIRQLISIQLPFICRSNINIKEIFTKRNVYDKWRSYLWATIEKIYLVQRIPLFPRQVFDYLNQFCSEELIDDFEPSFVMRLSIPNFSLNEFNSKESRFMLMKTIIGCSVKMLNHSHDLSKKYIDAVLLSFVRSSIQIRPGKCFEVLRFLLPASVHRSCPTLFHQLCSELHQLLDDIERRSLAGNHMVLSLSRKKTRSRTNFIMVTDHLSRNGHSVGVNTKRYSRLRSVCVIGSGAAGLCALRHFSSKPDCFDRIVCYEQSDRVGGTWNYTEQTGLDQHGLPILSSMYRDLHTNVPIQIMEFPDFPTKCTESYVHHSEIRDYLRDYANNFNLERLIQFRHHLKHLTRDHENNCWRVMVQDLIGNQTYTEHFDIVILCPGRYSIPNWPNVKNLNAFNGHMIHSHDYRSREEYAGQRVAVVGGGPSGIDICLEISKVADEVLFVNHTKHFPSLPVNVHQINSSLYGFKTNSVLIKNHDTEKILEYSIDSVIMATGYRLNLNYLDQDSCALRLNSDDTIDGLYRHMINIQYPSMILMGICNGTILPFPLYHQQMKYYLSLQTGAIMMPSKEQMIFEINQEIIEQQIDQNWKPRLRHNFNVDKLFKYFKQLELDANLKPLIPVKLRLFRKIEQQIRSANIVTYKRVNYRFKDDENYEETN</sequence>
<dbReference type="GO" id="GO:0006520">
    <property type="term" value="P:amino acid metabolic process"/>
    <property type="evidence" value="ECO:0007669"/>
    <property type="project" value="InterPro"/>
</dbReference>
<dbReference type="FunFam" id="1.20.1340.10:FF:000001">
    <property type="entry name" value="Histidine decarboxylase"/>
    <property type="match status" value="1"/>
</dbReference>
<evidence type="ECO:0000256" key="3">
    <source>
        <dbReference type="ARBA" id="ARBA00007357"/>
    </source>
</evidence>
<dbReference type="Pfam" id="PF00282">
    <property type="entry name" value="Pyridoxal_deC"/>
    <property type="match status" value="1"/>
</dbReference>
<evidence type="ECO:0000256" key="18">
    <source>
        <dbReference type="SAM" id="MobiDB-lite"/>
    </source>
</evidence>
<dbReference type="CDD" id="cd08662">
    <property type="entry name" value="M13"/>
    <property type="match status" value="1"/>
</dbReference>
<feature type="compositionally biased region" description="Basic and acidic residues" evidence="18">
    <location>
        <begin position="715"/>
        <end position="725"/>
    </location>
</feature>
<evidence type="ECO:0000256" key="11">
    <source>
        <dbReference type="ARBA" id="ARBA00022833"/>
    </source>
</evidence>
<feature type="domain" description="Peptidase M13 N-terminal" evidence="21">
    <location>
        <begin position="106"/>
        <end position="207"/>
    </location>
</feature>
<feature type="modified residue" description="N6-(pyridoxal phosphate)lysine" evidence="16">
    <location>
        <position position="1108"/>
    </location>
</feature>
<dbReference type="Gene3D" id="3.90.1150.10">
    <property type="entry name" value="Aspartate Aminotransferase, domain 1"/>
    <property type="match status" value="1"/>
</dbReference>
<dbReference type="Pfam" id="PF05649">
    <property type="entry name" value="Peptidase_M13_N"/>
    <property type="match status" value="2"/>
</dbReference>
<organism evidence="22 23">
    <name type="scientific">Blomia tropicalis</name>
    <name type="common">Mite</name>
    <dbReference type="NCBI Taxonomy" id="40697"/>
    <lineage>
        <taxon>Eukaryota</taxon>
        <taxon>Metazoa</taxon>
        <taxon>Ecdysozoa</taxon>
        <taxon>Arthropoda</taxon>
        <taxon>Chelicerata</taxon>
        <taxon>Arachnida</taxon>
        <taxon>Acari</taxon>
        <taxon>Acariformes</taxon>
        <taxon>Sarcoptiformes</taxon>
        <taxon>Astigmata</taxon>
        <taxon>Glycyphagoidea</taxon>
        <taxon>Echimyopodidae</taxon>
        <taxon>Blomia</taxon>
    </lineage>
</organism>
<comment type="similarity">
    <text evidence="3">Belongs to the peptidase M13 family.</text>
</comment>
<keyword evidence="12 16" id="KW-0663">Pyridoxal phosphate</keyword>
<dbReference type="Gene3D" id="3.40.390.10">
    <property type="entry name" value="Collagenase (Catalytic Domain)"/>
    <property type="match status" value="2"/>
</dbReference>
<keyword evidence="19" id="KW-0812">Transmembrane</keyword>
<dbReference type="GO" id="GO:0019752">
    <property type="term" value="P:carboxylic acid metabolic process"/>
    <property type="evidence" value="ECO:0007669"/>
    <property type="project" value="InterPro"/>
</dbReference>
<dbReference type="InterPro" id="IPR021115">
    <property type="entry name" value="Pyridoxal-P_BS"/>
</dbReference>
<evidence type="ECO:0000256" key="12">
    <source>
        <dbReference type="ARBA" id="ARBA00022898"/>
    </source>
</evidence>
<evidence type="ECO:0000256" key="19">
    <source>
        <dbReference type="SAM" id="Phobius"/>
    </source>
</evidence>
<evidence type="ECO:0000256" key="1">
    <source>
        <dbReference type="ARBA" id="ARBA00001933"/>
    </source>
</evidence>
<keyword evidence="17" id="KW-0503">Monooxygenase</keyword>
<feature type="region of interest" description="Disordered" evidence="18">
    <location>
        <begin position="1376"/>
        <end position="1395"/>
    </location>
</feature>
<accession>A0A9Q0M7E0</accession>
<dbReference type="GO" id="GO:0016831">
    <property type="term" value="F:carboxy-lyase activity"/>
    <property type="evidence" value="ECO:0007669"/>
    <property type="project" value="UniProtKB-KW"/>
</dbReference>
<keyword evidence="15" id="KW-0456">Lyase</keyword>
<feature type="region of interest" description="Disordered" evidence="18">
    <location>
        <begin position="1"/>
        <end position="24"/>
    </location>
</feature>
<feature type="compositionally biased region" description="Low complexity" evidence="18">
    <location>
        <begin position="1"/>
        <end position="23"/>
    </location>
</feature>
<dbReference type="Pfam" id="PF01431">
    <property type="entry name" value="Peptidase_M13"/>
    <property type="match status" value="1"/>
</dbReference>
<dbReference type="GO" id="GO:0050661">
    <property type="term" value="F:NADP binding"/>
    <property type="evidence" value="ECO:0007669"/>
    <property type="project" value="InterPro"/>
</dbReference>
<comment type="cofactor">
    <cofactor evidence="1 16">
        <name>pyridoxal 5'-phosphate</name>
        <dbReference type="ChEBI" id="CHEBI:597326"/>
    </cofactor>
</comment>
<dbReference type="GO" id="GO:0006508">
    <property type="term" value="P:proteolysis"/>
    <property type="evidence" value="ECO:0007669"/>
    <property type="project" value="UniProtKB-KW"/>
</dbReference>
<keyword evidence="13 17" id="KW-0560">Oxidoreductase</keyword>
<keyword evidence="7" id="KW-0479">Metal-binding</keyword>
<evidence type="ECO:0000313" key="23">
    <source>
        <dbReference type="Proteomes" id="UP001142055"/>
    </source>
</evidence>
<dbReference type="InterPro" id="IPR024079">
    <property type="entry name" value="MetalloPept_cat_dom_sf"/>
</dbReference>
<dbReference type="InterPro" id="IPR020946">
    <property type="entry name" value="Flavin_mOase-like"/>
</dbReference>
<dbReference type="EMBL" id="JAPWDV010000002">
    <property type="protein sequence ID" value="KAJ6218720.1"/>
    <property type="molecule type" value="Genomic_DNA"/>
</dbReference>